<dbReference type="Proteomes" id="UP001063368">
    <property type="component" value="Chromosome"/>
</dbReference>
<reference evidence="2" key="1">
    <citation type="submission" date="2022-09" db="EMBL/GenBank/DDBJ databases">
        <authorList>
            <person name="Li D."/>
            <person name="Cheng J."/>
            <person name="Li Y."/>
        </authorList>
    </citation>
    <scope>NUCLEOTIDE SEQUENCE</scope>
    <source>
        <strain evidence="2">DL</strain>
    </source>
</reference>
<gene>
    <name evidence="2" type="ORF">N9A08_11380</name>
</gene>
<accession>A0ABY6FR24</accession>
<dbReference type="SUPFAM" id="SSF69572">
    <property type="entry name" value="Activating enzymes of the ubiquitin-like proteins"/>
    <property type="match status" value="1"/>
</dbReference>
<dbReference type="RefSeq" id="WP_263127258.1">
    <property type="nucleotide sequence ID" value="NZ_CP106856.1"/>
</dbReference>
<dbReference type="InterPro" id="IPR035985">
    <property type="entry name" value="Ubiquitin-activating_enz"/>
</dbReference>
<evidence type="ECO:0000313" key="3">
    <source>
        <dbReference type="Proteomes" id="UP001063368"/>
    </source>
</evidence>
<protein>
    <submittedName>
        <fullName evidence="2">ThiF family adenylyltransferase</fullName>
    </submittedName>
</protein>
<organism evidence="2 3">
    <name type="scientific">Arthrobacter koreensis</name>
    <dbReference type="NCBI Taxonomy" id="199136"/>
    <lineage>
        <taxon>Bacteria</taxon>
        <taxon>Bacillati</taxon>
        <taxon>Actinomycetota</taxon>
        <taxon>Actinomycetes</taxon>
        <taxon>Micrococcales</taxon>
        <taxon>Micrococcaceae</taxon>
        <taxon>Arthrobacter</taxon>
    </lineage>
</organism>
<proteinExistence type="predicted"/>
<evidence type="ECO:0000313" key="2">
    <source>
        <dbReference type="EMBL" id="UYB35231.1"/>
    </source>
</evidence>
<dbReference type="GO" id="GO:0016779">
    <property type="term" value="F:nucleotidyltransferase activity"/>
    <property type="evidence" value="ECO:0007669"/>
    <property type="project" value="UniProtKB-KW"/>
</dbReference>
<dbReference type="Gene3D" id="3.40.50.720">
    <property type="entry name" value="NAD(P)-binding Rossmann-like Domain"/>
    <property type="match status" value="1"/>
</dbReference>
<keyword evidence="2" id="KW-0548">Nucleotidyltransferase</keyword>
<feature type="domain" description="THIF-type NAD/FAD binding fold" evidence="1">
    <location>
        <begin position="127"/>
        <end position="335"/>
    </location>
</feature>
<name>A0ABY6FR24_9MICC</name>
<keyword evidence="2" id="KW-0808">Transferase</keyword>
<keyword evidence="3" id="KW-1185">Reference proteome</keyword>
<dbReference type="InterPro" id="IPR000594">
    <property type="entry name" value="ThiF_NAD_FAD-bd"/>
</dbReference>
<dbReference type="EMBL" id="CP106856">
    <property type="protein sequence ID" value="UYB35231.1"/>
    <property type="molecule type" value="Genomic_DNA"/>
</dbReference>
<dbReference type="Pfam" id="PF00899">
    <property type="entry name" value="ThiF"/>
    <property type="match status" value="1"/>
</dbReference>
<evidence type="ECO:0000259" key="1">
    <source>
        <dbReference type="Pfam" id="PF00899"/>
    </source>
</evidence>
<sequence>MTEGDGMRINPGIYVLDLGPDRRQFGLGEGALLLAGLTPGDHAFINALRQGVPDGAEPAAGAAAGLDGQRQEQLLRVLAPVLLAQPERRRVLPPLREERLRPDAERLSAVYGRDALDPLALRGAAVVELLGLGRCGALAARILAAAGIGTVLLGDPAVVSPSDVGPAYALTDIGMPRYQAVKRQLYRIDPTVRVLQVPWPASGPRSAANLTILASDQPAPRHTPSAGQLEHPHLAVAVQQYGYQVGPLVVPGTTPCLGCLDRHRGDADPGWYASAAVLSADAREASRDAGPGGEETASAALAASAAAAQALGFIDGVAQPVTWSAVLQLRAADGHVGLESLDFHPGCGCRLQSAAAA</sequence>